<keyword evidence="3" id="KW-1185">Reference proteome</keyword>
<dbReference type="GeneID" id="43508750"/>
<dbReference type="STRING" id="1505907.TEU_03435"/>
<dbReference type="AlphaFoldDB" id="A0A097QSP5"/>
<reference evidence="2 3" key="1">
    <citation type="journal article" date="2015" name="Int. J. Syst. Evol. Microbiol.">
        <title>Thermococcus eurythermalis sp. nov., a conditional piezophilic hyperthermophilic archaeon with a wide temperature range isolated from an oil-immersed chimney in the Guaymas Basin.</title>
        <authorList>
            <person name="Zhao W."/>
            <person name="Zeng X."/>
            <person name="Xiao X."/>
        </authorList>
    </citation>
    <scope>NUCLEOTIDE SEQUENCE [LARGE SCALE GENOMIC DNA]</scope>
    <source>
        <strain evidence="2 3">A501</strain>
    </source>
</reference>
<evidence type="ECO:0000256" key="1">
    <source>
        <dbReference type="SAM" id="MobiDB-lite"/>
    </source>
</evidence>
<organism evidence="2 3">
    <name type="scientific">Thermococcus eurythermalis</name>
    <dbReference type="NCBI Taxonomy" id="1505907"/>
    <lineage>
        <taxon>Archaea</taxon>
        <taxon>Methanobacteriati</taxon>
        <taxon>Methanobacteriota</taxon>
        <taxon>Thermococci</taxon>
        <taxon>Thermococcales</taxon>
        <taxon>Thermococcaceae</taxon>
        <taxon>Thermococcus</taxon>
    </lineage>
</organism>
<protein>
    <submittedName>
        <fullName evidence="2">Uncharacterized protein</fullName>
    </submittedName>
</protein>
<accession>A0A097QSP5</accession>
<dbReference type="HOGENOM" id="CLU_1727329_0_0_2"/>
<evidence type="ECO:0000313" key="3">
    <source>
        <dbReference type="Proteomes" id="UP000029980"/>
    </source>
</evidence>
<dbReference type="RefSeq" id="WP_050002454.1">
    <property type="nucleotide sequence ID" value="NZ_CP008887.1"/>
</dbReference>
<feature type="compositionally biased region" description="Acidic residues" evidence="1">
    <location>
        <begin position="97"/>
        <end position="114"/>
    </location>
</feature>
<gene>
    <name evidence="2" type="ORF">TEU_03435</name>
</gene>
<evidence type="ECO:0000313" key="2">
    <source>
        <dbReference type="EMBL" id="AIU69474.1"/>
    </source>
</evidence>
<dbReference type="EMBL" id="CP008887">
    <property type="protein sequence ID" value="AIU69474.1"/>
    <property type="molecule type" value="Genomic_DNA"/>
</dbReference>
<proteinExistence type="predicted"/>
<dbReference type="Proteomes" id="UP000029980">
    <property type="component" value="Chromosome"/>
</dbReference>
<name>A0A097QSP5_9EURY</name>
<feature type="region of interest" description="Disordered" evidence="1">
    <location>
        <begin position="94"/>
        <end position="114"/>
    </location>
</feature>
<dbReference type="KEGG" id="teu:TEU_03435"/>
<sequence length="151" mass="17966">MIGERFNIHNKDWVKQVGSYVVFSDTRLGEMSLFGKLVYADDTTAVVQNSDVVIVSRTGYYSTRALEVYEELKDKIEFEEEGDEDFDYYELLKERTEDEEEDCDEEEEEDEDWDIEEQLIEQYEYKAFIEDHPPIEVLRDIEEDDEGVMIE</sequence>